<accession>A0ACC0MAB1</accession>
<organism evidence="1 2">
    <name type="scientific">Rhododendron molle</name>
    <name type="common">Chinese azalea</name>
    <name type="synonym">Azalea mollis</name>
    <dbReference type="NCBI Taxonomy" id="49168"/>
    <lineage>
        <taxon>Eukaryota</taxon>
        <taxon>Viridiplantae</taxon>
        <taxon>Streptophyta</taxon>
        <taxon>Embryophyta</taxon>
        <taxon>Tracheophyta</taxon>
        <taxon>Spermatophyta</taxon>
        <taxon>Magnoliopsida</taxon>
        <taxon>eudicotyledons</taxon>
        <taxon>Gunneridae</taxon>
        <taxon>Pentapetalae</taxon>
        <taxon>asterids</taxon>
        <taxon>Ericales</taxon>
        <taxon>Ericaceae</taxon>
        <taxon>Ericoideae</taxon>
        <taxon>Rhodoreae</taxon>
        <taxon>Rhododendron</taxon>
    </lineage>
</organism>
<dbReference type="Proteomes" id="UP001062846">
    <property type="component" value="Chromosome 9"/>
</dbReference>
<comment type="caution">
    <text evidence="1">The sequence shown here is derived from an EMBL/GenBank/DDBJ whole genome shotgun (WGS) entry which is preliminary data.</text>
</comment>
<dbReference type="EMBL" id="CM046396">
    <property type="protein sequence ID" value="KAI8537338.1"/>
    <property type="molecule type" value="Genomic_DNA"/>
</dbReference>
<evidence type="ECO:0000313" key="1">
    <source>
        <dbReference type="EMBL" id="KAI8537338.1"/>
    </source>
</evidence>
<evidence type="ECO:0000313" key="2">
    <source>
        <dbReference type="Proteomes" id="UP001062846"/>
    </source>
</evidence>
<keyword evidence="2" id="KW-1185">Reference proteome</keyword>
<proteinExistence type="predicted"/>
<sequence>MLYLNGLLFLEHLQSLYIGLIIIFFTSNISCAYLPALIYIHPPLPRIVLTWATMIRRFNTSLKMLLVRVFMVQCHQAILFDHKVIVPPPGYGASPQAYAAPLKGPHSAPPPTYGVPLQGPYVAPRPIYVAPPPTCPCLRNDQWHAQNPHLKKTESNCEQFWTAWYAVAVPCCSAASWMLFSEDSRIGSYFLRLMMNVIT</sequence>
<gene>
    <name evidence="1" type="ORF">RHMOL_Rhmol09G0015900</name>
</gene>
<protein>
    <submittedName>
        <fullName evidence="1">Uncharacterized protein</fullName>
    </submittedName>
</protein>
<reference evidence="1" key="1">
    <citation type="submission" date="2022-02" db="EMBL/GenBank/DDBJ databases">
        <title>Plant Genome Project.</title>
        <authorList>
            <person name="Zhang R.-G."/>
        </authorList>
    </citation>
    <scope>NUCLEOTIDE SEQUENCE</scope>
    <source>
        <strain evidence="1">AT1</strain>
    </source>
</reference>
<name>A0ACC0MAB1_RHOML</name>